<evidence type="ECO:0000313" key="6">
    <source>
        <dbReference type="EMBL" id="QDL56479.1"/>
    </source>
</evidence>
<dbReference type="InterPro" id="IPR005119">
    <property type="entry name" value="LysR_subst-bd"/>
</dbReference>
<dbReference type="Pfam" id="PF03466">
    <property type="entry name" value="LysR_substrate"/>
    <property type="match status" value="1"/>
</dbReference>
<keyword evidence="7" id="KW-1185">Reference proteome</keyword>
<dbReference type="PANTHER" id="PTHR30579:SF2">
    <property type="entry name" value="HTH-TYPE TRANSCRIPTIONAL REGULATOR ARGP"/>
    <property type="match status" value="1"/>
</dbReference>
<reference evidence="7" key="1">
    <citation type="submission" date="2019-02" db="EMBL/GenBank/DDBJ databases">
        <title>Complete genome sequence of Rhodoferax sp. Gr-4.</title>
        <authorList>
            <person name="Jin L."/>
        </authorList>
    </citation>
    <scope>NUCLEOTIDE SEQUENCE [LARGE SCALE GENOMIC DNA]</scope>
    <source>
        <strain evidence="7">Gr-4</strain>
    </source>
</reference>
<reference evidence="7" key="2">
    <citation type="journal article" date="2020" name="Int. J. Syst. Evol. Microbiol.">
        <title>Genomic insights into a novel species Rhodoferax aquaticus sp. nov., isolated from freshwater.</title>
        <authorList>
            <person name="Li T."/>
            <person name="Zhuo Y."/>
            <person name="Jin C.Z."/>
            <person name="Wu X."/>
            <person name="Ko S.R."/>
            <person name="Jin F.J."/>
            <person name="Ahn C.Y."/>
            <person name="Oh H.M."/>
            <person name="Lee H.G."/>
            <person name="Jin L."/>
        </authorList>
    </citation>
    <scope>NUCLEOTIDE SEQUENCE [LARGE SCALE GENOMIC DNA]</scope>
    <source>
        <strain evidence="7">Gr-4</strain>
    </source>
</reference>
<feature type="domain" description="HTH lysR-type" evidence="5">
    <location>
        <begin position="4"/>
        <end position="60"/>
    </location>
</feature>
<evidence type="ECO:0000313" key="7">
    <source>
        <dbReference type="Proteomes" id="UP000317365"/>
    </source>
</evidence>
<comment type="similarity">
    <text evidence="1">Belongs to the LysR transcriptional regulatory family.</text>
</comment>
<gene>
    <name evidence="6" type="ORF">EXZ61_21250</name>
</gene>
<dbReference type="GO" id="GO:0003677">
    <property type="term" value="F:DNA binding"/>
    <property type="evidence" value="ECO:0007669"/>
    <property type="project" value="UniProtKB-KW"/>
</dbReference>
<evidence type="ECO:0000259" key="5">
    <source>
        <dbReference type="PROSITE" id="PS50931"/>
    </source>
</evidence>
<dbReference type="Gene3D" id="1.10.10.10">
    <property type="entry name" value="Winged helix-like DNA-binding domain superfamily/Winged helix DNA-binding domain"/>
    <property type="match status" value="1"/>
</dbReference>
<dbReference type="Proteomes" id="UP000317365">
    <property type="component" value="Chromosome"/>
</dbReference>
<evidence type="ECO:0000256" key="3">
    <source>
        <dbReference type="ARBA" id="ARBA00023125"/>
    </source>
</evidence>
<evidence type="ECO:0000256" key="4">
    <source>
        <dbReference type="ARBA" id="ARBA00023163"/>
    </source>
</evidence>
<dbReference type="RefSeq" id="WP_142813914.1">
    <property type="nucleotide sequence ID" value="NZ_CP036282.1"/>
</dbReference>
<dbReference type="InterPro" id="IPR036390">
    <property type="entry name" value="WH_DNA-bd_sf"/>
</dbReference>
<accession>A0A515EV46</accession>
<keyword evidence="3" id="KW-0238">DNA-binding</keyword>
<name>A0A515EV46_9BURK</name>
<keyword evidence="4" id="KW-0804">Transcription</keyword>
<dbReference type="SUPFAM" id="SSF53850">
    <property type="entry name" value="Periplasmic binding protein-like II"/>
    <property type="match status" value="1"/>
</dbReference>
<dbReference type="InterPro" id="IPR000847">
    <property type="entry name" value="LysR_HTH_N"/>
</dbReference>
<dbReference type="KEGG" id="rhg:EXZ61_21250"/>
<organism evidence="6 7">
    <name type="scientific">Rhodoferax aquaticus</name>
    <dbReference type="NCBI Taxonomy" id="2527691"/>
    <lineage>
        <taxon>Bacteria</taxon>
        <taxon>Pseudomonadati</taxon>
        <taxon>Pseudomonadota</taxon>
        <taxon>Betaproteobacteria</taxon>
        <taxon>Burkholderiales</taxon>
        <taxon>Comamonadaceae</taxon>
        <taxon>Rhodoferax</taxon>
    </lineage>
</organism>
<proteinExistence type="inferred from homology"/>
<dbReference type="AlphaFoldDB" id="A0A515EV46"/>
<dbReference type="PRINTS" id="PR00039">
    <property type="entry name" value="HTHLYSR"/>
</dbReference>
<sequence>MRNFDTDALECLASIVEEGGFERAAVRLSITQSAVSQRLRALEAQVGTVLLVRSRPVKPTSAGRLLIKHAMQLRLLRADLDTDLKDLAPGSGATREEDRISIAINADSIATWALSALDPLVHAGLPIEIITDDQDFTHDWLREGQVLGCVTTLKQALRGCKVLPLGAMDYVAVASSAYAKTHCPAGLTPHNFRQIPFIAFNRKDDLQTDFVSRALGLRRVTLSQRFVPSSEGQVRAALAGWGASVLPELAVAPLLASGELVNLAPTVSLPVNLYWHCWNLDSEVIDQLTAALSQAAVSALRVKDV</sequence>
<dbReference type="NCBIfam" id="NF009888">
    <property type="entry name" value="PRK13348.1"/>
    <property type="match status" value="1"/>
</dbReference>
<dbReference type="InterPro" id="IPR036388">
    <property type="entry name" value="WH-like_DNA-bd_sf"/>
</dbReference>
<dbReference type="SUPFAM" id="SSF46785">
    <property type="entry name" value="Winged helix' DNA-binding domain"/>
    <property type="match status" value="1"/>
</dbReference>
<dbReference type="GO" id="GO:0003700">
    <property type="term" value="F:DNA-binding transcription factor activity"/>
    <property type="evidence" value="ECO:0007669"/>
    <property type="project" value="InterPro"/>
</dbReference>
<evidence type="ECO:0000256" key="2">
    <source>
        <dbReference type="ARBA" id="ARBA00023015"/>
    </source>
</evidence>
<dbReference type="InterPro" id="IPR050176">
    <property type="entry name" value="LTTR"/>
</dbReference>
<dbReference type="NCBIfam" id="TIGR03298">
    <property type="entry name" value="argP"/>
    <property type="match status" value="1"/>
</dbReference>
<protein>
    <submittedName>
        <fullName evidence="6">LysR family transcriptional regulator ArgP</fullName>
    </submittedName>
</protein>
<dbReference type="Gene3D" id="3.40.190.290">
    <property type="match status" value="1"/>
</dbReference>
<dbReference type="NCBIfam" id="NF002964">
    <property type="entry name" value="PRK03635.1"/>
    <property type="match status" value="1"/>
</dbReference>
<dbReference type="EMBL" id="CP036282">
    <property type="protein sequence ID" value="QDL56479.1"/>
    <property type="molecule type" value="Genomic_DNA"/>
</dbReference>
<dbReference type="PANTHER" id="PTHR30579">
    <property type="entry name" value="TRANSCRIPTIONAL REGULATOR"/>
    <property type="match status" value="1"/>
</dbReference>
<evidence type="ECO:0000256" key="1">
    <source>
        <dbReference type="ARBA" id="ARBA00009437"/>
    </source>
</evidence>
<dbReference type="InterPro" id="IPR017685">
    <property type="entry name" value="ArgP"/>
</dbReference>
<keyword evidence="2" id="KW-0805">Transcription regulation</keyword>
<dbReference type="PROSITE" id="PS50931">
    <property type="entry name" value="HTH_LYSR"/>
    <property type="match status" value="1"/>
</dbReference>
<dbReference type="Pfam" id="PF00126">
    <property type="entry name" value="HTH_1"/>
    <property type="match status" value="1"/>
</dbReference>